<keyword evidence="3" id="KW-0238">DNA-binding</keyword>
<organism evidence="7 8">
    <name type="scientific">Dichanthelium oligosanthes</name>
    <dbReference type="NCBI Taxonomy" id="888268"/>
    <lineage>
        <taxon>Eukaryota</taxon>
        <taxon>Viridiplantae</taxon>
        <taxon>Streptophyta</taxon>
        <taxon>Embryophyta</taxon>
        <taxon>Tracheophyta</taxon>
        <taxon>Spermatophyta</taxon>
        <taxon>Magnoliopsida</taxon>
        <taxon>Liliopsida</taxon>
        <taxon>Poales</taxon>
        <taxon>Poaceae</taxon>
        <taxon>PACMAD clade</taxon>
        <taxon>Panicoideae</taxon>
        <taxon>Panicodae</taxon>
        <taxon>Paniceae</taxon>
        <taxon>Dichantheliinae</taxon>
        <taxon>Dichanthelium</taxon>
    </lineage>
</organism>
<dbReference type="InterPro" id="IPR002100">
    <property type="entry name" value="TF_MADSbox"/>
</dbReference>
<evidence type="ECO:0000256" key="1">
    <source>
        <dbReference type="ARBA" id="ARBA00004123"/>
    </source>
</evidence>
<evidence type="ECO:0000256" key="4">
    <source>
        <dbReference type="ARBA" id="ARBA00023163"/>
    </source>
</evidence>
<dbReference type="SUPFAM" id="SSF55455">
    <property type="entry name" value="SRF-like"/>
    <property type="match status" value="1"/>
</dbReference>
<proteinExistence type="predicted"/>
<dbReference type="PROSITE" id="PS50066">
    <property type="entry name" value="MADS_BOX_2"/>
    <property type="match status" value="1"/>
</dbReference>
<dbReference type="Gene3D" id="3.40.1810.10">
    <property type="entry name" value="Transcription factor, MADS-box"/>
    <property type="match status" value="1"/>
</dbReference>
<dbReference type="GO" id="GO:0005634">
    <property type="term" value="C:nucleus"/>
    <property type="evidence" value="ECO:0007669"/>
    <property type="project" value="UniProtKB-SubCell"/>
</dbReference>
<comment type="subcellular location">
    <subcellularLocation>
        <location evidence="1">Nucleus</location>
    </subcellularLocation>
</comment>
<keyword evidence="2" id="KW-0805">Transcription regulation</keyword>
<keyword evidence="5" id="KW-0539">Nucleus</keyword>
<protein>
    <recommendedName>
        <fullName evidence="6">MADS-box domain-containing protein</fullName>
    </recommendedName>
</protein>
<reference evidence="7 8" key="1">
    <citation type="submission" date="2016-09" db="EMBL/GenBank/DDBJ databases">
        <title>The draft genome of Dichanthelium oligosanthes: A C3 panicoid grass species.</title>
        <authorList>
            <person name="Studer A.J."/>
            <person name="Schnable J.C."/>
            <person name="Brutnell T.P."/>
        </authorList>
    </citation>
    <scope>NUCLEOTIDE SEQUENCE [LARGE SCALE GENOMIC DNA]</scope>
    <source>
        <strain evidence="8">cv. Kellogg 1175</strain>
        <tissue evidence="7">Leaf</tissue>
    </source>
</reference>
<dbReference type="SMART" id="SM00432">
    <property type="entry name" value="MADS"/>
    <property type="match status" value="1"/>
</dbReference>
<dbReference type="STRING" id="888268.A0A1E5W626"/>
<evidence type="ECO:0000256" key="3">
    <source>
        <dbReference type="ARBA" id="ARBA00023125"/>
    </source>
</evidence>
<dbReference type="Pfam" id="PF00319">
    <property type="entry name" value="SRF-TF"/>
    <property type="match status" value="1"/>
</dbReference>
<dbReference type="AlphaFoldDB" id="A0A1E5W626"/>
<dbReference type="GO" id="GO:0000978">
    <property type="term" value="F:RNA polymerase II cis-regulatory region sequence-specific DNA binding"/>
    <property type="evidence" value="ECO:0007669"/>
    <property type="project" value="TreeGrafter"/>
</dbReference>
<dbReference type="InterPro" id="IPR036879">
    <property type="entry name" value="TF_MADSbox_sf"/>
</dbReference>
<dbReference type="OrthoDB" id="731303at2759"/>
<dbReference type="PANTHER" id="PTHR11945:SF629">
    <property type="entry name" value="OS02G0164450 PROTEIN"/>
    <property type="match status" value="1"/>
</dbReference>
<name>A0A1E5W626_9POAL</name>
<dbReference type="GO" id="GO:0000981">
    <property type="term" value="F:DNA-binding transcription factor activity, RNA polymerase II-specific"/>
    <property type="evidence" value="ECO:0007669"/>
    <property type="project" value="TreeGrafter"/>
</dbReference>
<comment type="caution">
    <text evidence="7">The sequence shown here is derived from an EMBL/GenBank/DDBJ whole genome shotgun (WGS) entry which is preliminary data.</text>
</comment>
<dbReference type="EMBL" id="LWDX02020336">
    <property type="protein sequence ID" value="OEL32812.1"/>
    <property type="molecule type" value="Genomic_DNA"/>
</dbReference>
<dbReference type="Proteomes" id="UP000095767">
    <property type="component" value="Unassembled WGS sequence"/>
</dbReference>
<keyword evidence="8" id="KW-1185">Reference proteome</keyword>
<sequence>MAARTVLYSLCFSAPGFTVPRLEVPEAPGKVNAGNDRNAAALRRRSHCWNKPDLVAVQSEEENVLGRQKIEVRPVERPDALHMCFFKRRSGLFSKATELAALCGAHNAFIMFSPSGKPYSVFM</sequence>
<evidence type="ECO:0000256" key="2">
    <source>
        <dbReference type="ARBA" id="ARBA00023015"/>
    </source>
</evidence>
<accession>A0A1E5W626</accession>
<evidence type="ECO:0000256" key="5">
    <source>
        <dbReference type="ARBA" id="ARBA00023242"/>
    </source>
</evidence>
<feature type="domain" description="MADS-box" evidence="6">
    <location>
        <begin position="65"/>
        <end position="123"/>
    </location>
</feature>
<gene>
    <name evidence="7" type="ORF">BAE44_0006171</name>
</gene>
<evidence type="ECO:0000313" key="8">
    <source>
        <dbReference type="Proteomes" id="UP000095767"/>
    </source>
</evidence>
<evidence type="ECO:0000313" key="7">
    <source>
        <dbReference type="EMBL" id="OEL32812.1"/>
    </source>
</evidence>
<keyword evidence="4" id="KW-0804">Transcription</keyword>
<dbReference type="PRINTS" id="PR00404">
    <property type="entry name" value="MADSDOMAIN"/>
</dbReference>
<dbReference type="PANTHER" id="PTHR11945">
    <property type="entry name" value="MADS BOX PROTEIN"/>
    <property type="match status" value="1"/>
</dbReference>
<dbReference type="GO" id="GO:0046983">
    <property type="term" value="F:protein dimerization activity"/>
    <property type="evidence" value="ECO:0007669"/>
    <property type="project" value="InterPro"/>
</dbReference>
<evidence type="ECO:0000259" key="6">
    <source>
        <dbReference type="PROSITE" id="PS50066"/>
    </source>
</evidence>